<organism evidence="1">
    <name type="scientific">Lepeophtheirus salmonis</name>
    <name type="common">Salmon louse</name>
    <name type="synonym">Caligus salmonis</name>
    <dbReference type="NCBI Taxonomy" id="72036"/>
    <lineage>
        <taxon>Eukaryota</taxon>
        <taxon>Metazoa</taxon>
        <taxon>Ecdysozoa</taxon>
        <taxon>Arthropoda</taxon>
        <taxon>Crustacea</taxon>
        <taxon>Multicrustacea</taxon>
        <taxon>Hexanauplia</taxon>
        <taxon>Copepoda</taxon>
        <taxon>Siphonostomatoida</taxon>
        <taxon>Caligidae</taxon>
        <taxon>Lepeophtheirus</taxon>
    </lineage>
</organism>
<sequence>FTYSSLCLSFPVSLERVLSCSYPRLDGNVKEVQPSESVSLPIKD</sequence>
<dbReference type="EMBL" id="HACA01033270">
    <property type="protein sequence ID" value="CDW50631.1"/>
    <property type="molecule type" value="Transcribed_RNA"/>
</dbReference>
<dbReference type="AlphaFoldDB" id="A0A0K2VKW0"/>
<feature type="non-terminal residue" evidence="1">
    <location>
        <position position="1"/>
    </location>
</feature>
<protein>
    <submittedName>
        <fullName evidence="1">Uncharacterized protein</fullName>
    </submittedName>
</protein>
<reference evidence="1" key="1">
    <citation type="submission" date="2014-05" db="EMBL/GenBank/DDBJ databases">
        <authorList>
            <person name="Chronopoulou M."/>
        </authorList>
    </citation>
    <scope>NUCLEOTIDE SEQUENCE</scope>
    <source>
        <tissue evidence="1">Whole organism</tissue>
    </source>
</reference>
<accession>A0A0K2VKW0</accession>
<evidence type="ECO:0000313" key="1">
    <source>
        <dbReference type="EMBL" id="CDW50631.1"/>
    </source>
</evidence>
<proteinExistence type="predicted"/>
<name>A0A0K2VKW0_LEPSM</name>